<dbReference type="InterPro" id="IPR045851">
    <property type="entry name" value="AMP-bd_C_sf"/>
</dbReference>
<dbReference type="InterPro" id="IPR025110">
    <property type="entry name" value="AMP-bd_C"/>
</dbReference>
<dbReference type="SUPFAM" id="SSF47336">
    <property type="entry name" value="ACP-like"/>
    <property type="match status" value="1"/>
</dbReference>
<organism evidence="5 6">
    <name type="scientific">Corallococcus exercitus</name>
    <dbReference type="NCBI Taxonomy" id="2316736"/>
    <lineage>
        <taxon>Bacteria</taxon>
        <taxon>Pseudomonadati</taxon>
        <taxon>Myxococcota</taxon>
        <taxon>Myxococcia</taxon>
        <taxon>Myxococcales</taxon>
        <taxon>Cystobacterineae</taxon>
        <taxon>Myxococcaceae</taxon>
        <taxon>Corallococcus</taxon>
    </lineage>
</organism>
<proteinExistence type="predicted"/>
<dbReference type="InterPro" id="IPR009081">
    <property type="entry name" value="PP-bd_ACP"/>
</dbReference>
<evidence type="ECO:0000259" key="4">
    <source>
        <dbReference type="PROSITE" id="PS50075"/>
    </source>
</evidence>
<protein>
    <submittedName>
        <fullName evidence="5">Myxochelin non-ribosomal peptide synthetase MxcG</fullName>
    </submittedName>
</protein>
<name>A0A7Y4KIY2_9BACT</name>
<dbReference type="EMBL" id="JABFJV010000077">
    <property type="protein sequence ID" value="NOK34622.1"/>
    <property type="molecule type" value="Genomic_DNA"/>
</dbReference>
<dbReference type="Gene3D" id="3.40.50.12780">
    <property type="entry name" value="N-terminal domain of ligase-like"/>
    <property type="match status" value="1"/>
</dbReference>
<dbReference type="Gene3D" id="3.30.300.30">
    <property type="match status" value="1"/>
</dbReference>
<keyword evidence="1" id="KW-0596">Phosphopantetheine</keyword>
<dbReference type="SUPFAM" id="SSF56801">
    <property type="entry name" value="Acetyl-CoA synthetase-like"/>
    <property type="match status" value="1"/>
</dbReference>
<dbReference type="Pfam" id="PF00501">
    <property type="entry name" value="AMP-binding"/>
    <property type="match status" value="1"/>
</dbReference>
<dbReference type="Proteomes" id="UP000563426">
    <property type="component" value="Unassembled WGS sequence"/>
</dbReference>
<dbReference type="SUPFAM" id="SSF52777">
    <property type="entry name" value="CoA-dependent acyltransferases"/>
    <property type="match status" value="2"/>
</dbReference>
<dbReference type="RefSeq" id="WP_171435662.1">
    <property type="nucleotide sequence ID" value="NZ_JABFJV010000077.1"/>
</dbReference>
<dbReference type="PANTHER" id="PTHR44845">
    <property type="entry name" value="CARRIER DOMAIN-CONTAINING PROTEIN"/>
    <property type="match status" value="1"/>
</dbReference>
<dbReference type="InterPro" id="IPR036291">
    <property type="entry name" value="NAD(P)-bd_dom_sf"/>
</dbReference>
<dbReference type="Pfam" id="PF00550">
    <property type="entry name" value="PP-binding"/>
    <property type="match status" value="1"/>
</dbReference>
<evidence type="ECO:0000256" key="2">
    <source>
        <dbReference type="ARBA" id="ARBA00022553"/>
    </source>
</evidence>
<dbReference type="Pfam" id="PF00668">
    <property type="entry name" value="Condensation"/>
    <property type="match status" value="1"/>
</dbReference>
<dbReference type="Gene3D" id="3.40.50.720">
    <property type="entry name" value="NAD(P)-binding Rossmann-like Domain"/>
    <property type="match status" value="1"/>
</dbReference>
<dbReference type="Gene3D" id="1.10.1200.10">
    <property type="entry name" value="ACP-like"/>
    <property type="match status" value="1"/>
</dbReference>
<dbReference type="PROSITE" id="PS50075">
    <property type="entry name" value="CARRIER"/>
    <property type="match status" value="1"/>
</dbReference>
<dbReference type="Pfam" id="PF07993">
    <property type="entry name" value="NAD_binding_4"/>
    <property type="match status" value="1"/>
</dbReference>
<dbReference type="InterPro" id="IPR013120">
    <property type="entry name" value="FAR_NAD-bd"/>
</dbReference>
<dbReference type="GO" id="GO:0031177">
    <property type="term" value="F:phosphopantetheine binding"/>
    <property type="evidence" value="ECO:0007669"/>
    <property type="project" value="InterPro"/>
</dbReference>
<keyword evidence="2" id="KW-0597">Phosphoprotein</keyword>
<dbReference type="NCBIfam" id="TIGR01746">
    <property type="entry name" value="Thioester-redct"/>
    <property type="match status" value="1"/>
</dbReference>
<gene>
    <name evidence="5" type="primary">mxcG</name>
    <name evidence="5" type="ORF">HMI49_15580</name>
</gene>
<dbReference type="GO" id="GO:0016874">
    <property type="term" value="F:ligase activity"/>
    <property type="evidence" value="ECO:0007669"/>
    <property type="project" value="UniProtKB-KW"/>
</dbReference>
<dbReference type="NCBIfam" id="TIGR01733">
    <property type="entry name" value="AA-adenyl-dom"/>
    <property type="match status" value="1"/>
</dbReference>
<dbReference type="InterPro" id="IPR000873">
    <property type="entry name" value="AMP-dep_synth/lig_dom"/>
</dbReference>
<dbReference type="NCBIfam" id="NF038078">
    <property type="entry name" value="NRPS_MxcG"/>
    <property type="match status" value="1"/>
</dbReference>
<dbReference type="CDD" id="cd05930">
    <property type="entry name" value="A_NRPS"/>
    <property type="match status" value="1"/>
</dbReference>
<evidence type="ECO:0000313" key="5">
    <source>
        <dbReference type="EMBL" id="NOK34622.1"/>
    </source>
</evidence>
<keyword evidence="3" id="KW-0436">Ligase</keyword>
<dbReference type="InterPro" id="IPR042099">
    <property type="entry name" value="ANL_N_sf"/>
</dbReference>
<evidence type="ECO:0000256" key="3">
    <source>
        <dbReference type="ARBA" id="ARBA00022598"/>
    </source>
</evidence>
<dbReference type="Gene3D" id="3.30.559.30">
    <property type="entry name" value="Nonribosomal peptide synthetase, condensation domain"/>
    <property type="match status" value="1"/>
</dbReference>
<sequence length="1472" mass="157110">MLPPSQDNRPLTAAQHGIWVGQQLDLRSPVYNAGECIEFRGAVDPVRFESALRKAVADADALHSRFVAGAEGPAQRIDAGTDWTLQRVDLSGEADPWAAVQEWMWKDLGRTVDLATGPLFAQALLTVGPERSFWFQRIHHIAMDGYGFSLLARRVAELYTAEATGKAAPAGFSRLGPVLDEDVAYRSGPQFQKDRDFWVGRFEDAPVPPLLAEAAPMSSRFLRCSEQLRPELMTALQAGAKQAGVSWSDLVLAVTASYLHQRTGAAEAVLGLPVMGRLGSASLRVPCMAMNIVPLRIAVRPDAGLYALARAVAAEMKAARPHLRYRYEQLRRDLRLVGGQRKLFGPVVNIMPFDYALDFAGLPGTAHNISAGPVEDLSFGFHARSVGTGLRVDLDANPACYTEAALAEHQRGFLQLLESLLARPEQPVRRSASGTGAVGSVLDGGPVPPVRPVLELLKAQAEVRPDAVALEHGRWRMTYRELLTASQALASRLTEAGVRPDTAVAVKVPRGIDAIVSSLGVLFAGAGYLPIDPVGPATRNAAILEDARPAVMLVSERPAPDTDPTARGVLVVQHLKQRDASATENASPRVLTADNSVSTRKASATAVDPAAHLGARDSAESRLAYVIYTSGSTGQPNGVQITHGALAHFVAGATQRYGVGPEDRVLQFAPLHFDASVEEIFVTLCAGARLVLRTDEMLQSVPRLMEACAEAGITLLDLPTAFWHELAYSLSTGAARLPDALRTVIIGGEAALPERIARWRDVAGDRVRLLNTYGPTEATVVATVAALAGPDALPSGDEVPIGRPLPGVIAAVVTPQGRLASPGKEGELCLMGGALARGYLGRPELDAARFTRLDAVEGTPRAYRTGDKVRVRDDGQLVFVGRVDDEFKISGHRIDPGEVETVLLKYPGIREAAVVGQVLPGGSRRLCAHLVASPEPSPAELRKHLLAALPAPMVPGAFAFAERLPRTSTGKIDRNALKNALPPDESAALLASATPMERTVLEVWEQVLGRAASSLQDDFFELGGQSLQSIQVANRLGIAVGREVPVATVFKHPTVSGLAQALQGGSTGSAEPGGLTPAMLADAELGEDVVPSTTAEAWARELPHRGQGFRQVLLTGATGFVGAHLLHQLLTRTDARIICPVRAKDEAQGMERLRSALAGQKLPVTGLEARVLALPADLSLPLLGLDATRFRGLAAECDAVIHNAAVVSVVREYGSLQGVNVRGTRELLKLAASVRPKPFHYVSTLAVAPQANLSPDVPEAFVPAHPGLRDGYQQSKWIAERLVQQASERGLPATVYRLGRVVGAPDTALVNTQDLVWRIVLAGLPVRALPLLDVGEVWTPVDFVASAIVQLARASHPGAVFNVTPAAEVRLSELFGWVRDYGYPLDLCPVPEWRDRVAKGSGGHDATLAFFDLRSGDSTPAFGLGPIRCERLLAALEGTDVHCPLTDRKLLHRYLDSCVAQGILPPKVTALP</sequence>
<evidence type="ECO:0000313" key="6">
    <source>
        <dbReference type="Proteomes" id="UP000563426"/>
    </source>
</evidence>
<dbReference type="Pfam" id="PF13193">
    <property type="entry name" value="AMP-binding_C"/>
    <property type="match status" value="1"/>
</dbReference>
<dbReference type="InterPro" id="IPR001242">
    <property type="entry name" value="Condensation_dom"/>
</dbReference>
<dbReference type="SUPFAM" id="SSF51735">
    <property type="entry name" value="NAD(P)-binding Rossmann-fold domains"/>
    <property type="match status" value="1"/>
</dbReference>
<feature type="domain" description="Carrier" evidence="4">
    <location>
        <begin position="991"/>
        <end position="1066"/>
    </location>
</feature>
<dbReference type="InterPro" id="IPR010080">
    <property type="entry name" value="Thioester_reductase-like_dom"/>
</dbReference>
<dbReference type="CDD" id="cd05235">
    <property type="entry name" value="SDR_e1"/>
    <property type="match status" value="1"/>
</dbReference>
<dbReference type="InterPro" id="IPR023213">
    <property type="entry name" value="CAT-like_dom_sf"/>
</dbReference>
<dbReference type="PANTHER" id="PTHR44845:SF6">
    <property type="entry name" value="BETA-ALANINE-ACTIVATING ENZYME"/>
    <property type="match status" value="1"/>
</dbReference>
<dbReference type="Gene3D" id="3.30.559.10">
    <property type="entry name" value="Chloramphenicol acetyltransferase-like domain"/>
    <property type="match status" value="1"/>
</dbReference>
<dbReference type="InterPro" id="IPR036736">
    <property type="entry name" value="ACP-like_sf"/>
</dbReference>
<keyword evidence="6" id="KW-1185">Reference proteome</keyword>
<dbReference type="InterPro" id="IPR010071">
    <property type="entry name" value="AA_adenyl_dom"/>
</dbReference>
<reference evidence="5 6" key="1">
    <citation type="submission" date="2020-05" db="EMBL/GenBank/DDBJ databases">
        <authorList>
            <person name="Whitworth D."/>
        </authorList>
    </citation>
    <scope>NUCLEOTIDE SEQUENCE [LARGE SCALE GENOMIC DNA]</scope>
    <source>
        <strain evidence="5 6">AB043B</strain>
    </source>
</reference>
<comment type="caution">
    <text evidence="5">The sequence shown here is derived from an EMBL/GenBank/DDBJ whole genome shotgun (WGS) entry which is preliminary data.</text>
</comment>
<dbReference type="InterPro" id="IPR020806">
    <property type="entry name" value="PKS_PP-bd"/>
</dbReference>
<evidence type="ECO:0000256" key="1">
    <source>
        <dbReference type="ARBA" id="ARBA00022450"/>
    </source>
</evidence>
<dbReference type="SMART" id="SM00823">
    <property type="entry name" value="PKS_PP"/>
    <property type="match status" value="1"/>
</dbReference>
<accession>A0A7Y4KIY2</accession>